<dbReference type="EMBL" id="JAQQWE010000003">
    <property type="protein sequence ID" value="KAK7959925.1"/>
    <property type="molecule type" value="Genomic_DNA"/>
</dbReference>
<dbReference type="Proteomes" id="UP001391051">
    <property type="component" value="Unassembled WGS sequence"/>
</dbReference>
<comment type="caution">
    <text evidence="2">The sequence shown here is derived from an EMBL/GenBank/DDBJ whole genome shotgun (WGS) entry which is preliminary data.</text>
</comment>
<dbReference type="InterPro" id="IPR001128">
    <property type="entry name" value="Cyt_P450"/>
</dbReference>
<gene>
    <name evidence="2" type="ORF">PG986_004779</name>
</gene>
<feature type="compositionally biased region" description="Basic and acidic residues" evidence="1">
    <location>
        <begin position="113"/>
        <end position="132"/>
    </location>
</feature>
<proteinExistence type="predicted"/>
<reference evidence="2 3" key="1">
    <citation type="submission" date="2023-01" db="EMBL/GenBank/DDBJ databases">
        <title>Analysis of 21 Apiospora genomes using comparative genomics revels a genus with tremendous synthesis potential of carbohydrate active enzymes and secondary metabolites.</title>
        <authorList>
            <person name="Sorensen T."/>
        </authorList>
    </citation>
    <scope>NUCLEOTIDE SEQUENCE [LARGE SCALE GENOMIC DNA]</scope>
    <source>
        <strain evidence="2 3">CBS 24483</strain>
    </source>
</reference>
<dbReference type="RefSeq" id="XP_066703628.1">
    <property type="nucleotide sequence ID" value="XM_066841001.1"/>
</dbReference>
<dbReference type="SUPFAM" id="SSF48264">
    <property type="entry name" value="Cytochrome P450"/>
    <property type="match status" value="1"/>
</dbReference>
<evidence type="ECO:0000313" key="3">
    <source>
        <dbReference type="Proteomes" id="UP001391051"/>
    </source>
</evidence>
<dbReference type="InterPro" id="IPR036396">
    <property type="entry name" value="Cyt_P450_sf"/>
</dbReference>
<dbReference type="Pfam" id="PF00067">
    <property type="entry name" value="p450"/>
    <property type="match status" value="1"/>
</dbReference>
<evidence type="ECO:0000256" key="1">
    <source>
        <dbReference type="SAM" id="MobiDB-lite"/>
    </source>
</evidence>
<sequence length="321" mass="36249">MGPVRIKRVQDCGFPRLGHELGSTGRSRPEDFRLAEVARRILGHLEQLHVQSQNVVDDVSSSLGDDREQAEVLNANHRDMCRFSGPRDPNLIKILAELSDICNFSLPVSTPPRAERHQDRIEAEHAASESEQRQFRLQLHSSPDWEDLHANSMGEEGVEEPALGVDSVDDGEVYLLQDYPEIINYALSDFSFHAHEAQHHGARSMYNGKFQRVLGRESPQGWQPFAETGALPYPTNYVKKVLRVDRTGAFMPQQAAVDIKIQGFRIPKGTAINMVPAVNSMDQTAWAEDADEVRPDRWEALAYDRTWLYTFDVFGNGSRGR</sequence>
<accession>A0ABR1QNJ1</accession>
<feature type="region of interest" description="Disordered" evidence="1">
    <location>
        <begin position="110"/>
        <end position="132"/>
    </location>
</feature>
<dbReference type="Gene3D" id="1.10.630.10">
    <property type="entry name" value="Cytochrome P450"/>
    <property type="match status" value="1"/>
</dbReference>
<evidence type="ECO:0000313" key="2">
    <source>
        <dbReference type="EMBL" id="KAK7959925.1"/>
    </source>
</evidence>
<organism evidence="2 3">
    <name type="scientific">Apiospora aurea</name>
    <dbReference type="NCBI Taxonomy" id="335848"/>
    <lineage>
        <taxon>Eukaryota</taxon>
        <taxon>Fungi</taxon>
        <taxon>Dikarya</taxon>
        <taxon>Ascomycota</taxon>
        <taxon>Pezizomycotina</taxon>
        <taxon>Sordariomycetes</taxon>
        <taxon>Xylariomycetidae</taxon>
        <taxon>Amphisphaeriales</taxon>
        <taxon>Apiosporaceae</taxon>
        <taxon>Apiospora</taxon>
    </lineage>
</organism>
<name>A0ABR1QNJ1_9PEZI</name>
<keyword evidence="3" id="KW-1185">Reference proteome</keyword>
<dbReference type="GeneID" id="92074063"/>
<protein>
    <submittedName>
        <fullName evidence="2">Cytochrome P450</fullName>
    </submittedName>
</protein>